<feature type="region of interest" description="Disordered" evidence="1">
    <location>
        <begin position="92"/>
        <end position="112"/>
    </location>
</feature>
<evidence type="ECO:0000256" key="2">
    <source>
        <dbReference type="SAM" id="Phobius"/>
    </source>
</evidence>
<name>A0ABU8AXY3_9ACTN</name>
<organism evidence="3 4">
    <name type="scientific">Streptomyces bottropensis</name>
    <dbReference type="NCBI Taxonomy" id="42235"/>
    <lineage>
        <taxon>Bacteria</taxon>
        <taxon>Bacillati</taxon>
        <taxon>Actinomycetota</taxon>
        <taxon>Actinomycetes</taxon>
        <taxon>Kitasatosporales</taxon>
        <taxon>Streptomycetaceae</taxon>
        <taxon>Streptomyces</taxon>
    </lineage>
</organism>
<reference evidence="3" key="1">
    <citation type="submission" date="2023-04" db="EMBL/GenBank/DDBJ databases">
        <title>Genomic diversity of scab-causing Streptomyces spp. in the province of Quebec, Canada.</title>
        <authorList>
            <person name="Biessy A."/>
            <person name="Cadieux M."/>
            <person name="Ciotola M."/>
            <person name="Filion M."/>
        </authorList>
    </citation>
    <scope>NUCLEOTIDE SEQUENCE</scope>
    <source>
        <strain evidence="3">B21-115</strain>
    </source>
</reference>
<keyword evidence="2" id="KW-0472">Membrane</keyword>
<gene>
    <name evidence="3" type="ORF">QBA35_32955</name>
</gene>
<keyword evidence="2" id="KW-1133">Transmembrane helix</keyword>
<protein>
    <submittedName>
        <fullName evidence="3">Uncharacterized protein</fullName>
    </submittedName>
</protein>
<dbReference type="Proteomes" id="UP001310290">
    <property type="component" value="Unassembled WGS sequence"/>
</dbReference>
<feature type="transmembrane region" description="Helical" evidence="2">
    <location>
        <begin position="66"/>
        <end position="89"/>
    </location>
</feature>
<feature type="compositionally biased region" description="Basic and acidic residues" evidence="1">
    <location>
        <begin position="93"/>
        <end position="112"/>
    </location>
</feature>
<proteinExistence type="predicted"/>
<dbReference type="EMBL" id="JARULZ010000002">
    <property type="protein sequence ID" value="MEH0638058.1"/>
    <property type="molecule type" value="Genomic_DNA"/>
</dbReference>
<keyword evidence="4" id="KW-1185">Reference proteome</keyword>
<keyword evidence="2" id="KW-0812">Transmembrane</keyword>
<comment type="caution">
    <text evidence="3">The sequence shown here is derived from an EMBL/GenBank/DDBJ whole genome shotgun (WGS) entry which is preliminary data.</text>
</comment>
<feature type="transmembrane region" description="Helical" evidence="2">
    <location>
        <begin position="31"/>
        <end position="54"/>
    </location>
</feature>
<dbReference type="RefSeq" id="WP_334660714.1">
    <property type="nucleotide sequence ID" value="NZ_JARULZ010000002.1"/>
</dbReference>
<accession>A0ABU8AXY3</accession>
<evidence type="ECO:0000313" key="4">
    <source>
        <dbReference type="Proteomes" id="UP001310290"/>
    </source>
</evidence>
<evidence type="ECO:0000256" key="1">
    <source>
        <dbReference type="SAM" id="MobiDB-lite"/>
    </source>
</evidence>
<sequence>MPAHAAGLHGIQLLSVLAILSDTGRLRPRGAATVLAVAALGCTAAFAAITATAYAGRAPYDSAVPLGILLAAGVLTTGTAAAVVLAQAFPARRTPDRAPEEEKTPLPERTGR</sequence>
<evidence type="ECO:0000313" key="3">
    <source>
        <dbReference type="EMBL" id="MEH0638058.1"/>
    </source>
</evidence>